<dbReference type="PANTHER" id="PTHR47074:SF48">
    <property type="entry name" value="POLYNUCLEOTIDYL TRANSFERASE, RIBONUCLEASE H-LIKE SUPERFAMILY PROTEIN"/>
    <property type="match status" value="1"/>
</dbReference>
<dbReference type="GO" id="GO:0004523">
    <property type="term" value="F:RNA-DNA hybrid ribonuclease activity"/>
    <property type="evidence" value="ECO:0007669"/>
    <property type="project" value="InterPro"/>
</dbReference>
<evidence type="ECO:0000259" key="1">
    <source>
        <dbReference type="Pfam" id="PF13456"/>
    </source>
</evidence>
<dbReference type="Proteomes" id="UP001281410">
    <property type="component" value="Unassembled WGS sequence"/>
</dbReference>
<name>A0AAD9ZZT3_9ROSI</name>
<protein>
    <recommendedName>
        <fullName evidence="1">RNase H type-1 domain-containing protein</fullName>
    </recommendedName>
</protein>
<evidence type="ECO:0000313" key="2">
    <source>
        <dbReference type="EMBL" id="KAK3198034.1"/>
    </source>
</evidence>
<dbReference type="InterPro" id="IPR052929">
    <property type="entry name" value="RNase_H-like_EbsB-rel"/>
</dbReference>
<proteinExistence type="predicted"/>
<sequence length="102" mass="11313">MEVVGWSKNYLTSFKNRETAKSVSLVRNEHGGINWRPPDLGRYKINFKSVIDGGGGRIGIGIVIRDSTGFVMASSSQFLDVVLDAQVAEEMAIYRGILFCRD</sequence>
<comment type="caution">
    <text evidence="2">The sequence shown here is derived from an EMBL/GenBank/DDBJ whole genome shotgun (WGS) entry which is preliminary data.</text>
</comment>
<dbReference type="Pfam" id="PF13456">
    <property type="entry name" value="RVT_3"/>
    <property type="match status" value="1"/>
</dbReference>
<gene>
    <name evidence="2" type="ORF">Dsin_021449</name>
</gene>
<dbReference type="InterPro" id="IPR002156">
    <property type="entry name" value="RNaseH_domain"/>
</dbReference>
<feature type="domain" description="RNase H type-1" evidence="1">
    <location>
        <begin position="56"/>
        <end position="100"/>
    </location>
</feature>
<keyword evidence="3" id="KW-1185">Reference proteome</keyword>
<reference evidence="2" key="1">
    <citation type="journal article" date="2023" name="Plant J.">
        <title>Genome sequences and population genomics provide insights into the demographic history, inbreeding, and mutation load of two 'living fossil' tree species of Dipteronia.</title>
        <authorList>
            <person name="Feng Y."/>
            <person name="Comes H.P."/>
            <person name="Chen J."/>
            <person name="Zhu S."/>
            <person name="Lu R."/>
            <person name="Zhang X."/>
            <person name="Li P."/>
            <person name="Qiu J."/>
            <person name="Olsen K.M."/>
            <person name="Qiu Y."/>
        </authorList>
    </citation>
    <scope>NUCLEOTIDE SEQUENCE</scope>
    <source>
        <strain evidence="2">NBL</strain>
    </source>
</reference>
<organism evidence="2 3">
    <name type="scientific">Dipteronia sinensis</name>
    <dbReference type="NCBI Taxonomy" id="43782"/>
    <lineage>
        <taxon>Eukaryota</taxon>
        <taxon>Viridiplantae</taxon>
        <taxon>Streptophyta</taxon>
        <taxon>Embryophyta</taxon>
        <taxon>Tracheophyta</taxon>
        <taxon>Spermatophyta</taxon>
        <taxon>Magnoliopsida</taxon>
        <taxon>eudicotyledons</taxon>
        <taxon>Gunneridae</taxon>
        <taxon>Pentapetalae</taxon>
        <taxon>rosids</taxon>
        <taxon>malvids</taxon>
        <taxon>Sapindales</taxon>
        <taxon>Sapindaceae</taxon>
        <taxon>Hippocastanoideae</taxon>
        <taxon>Acereae</taxon>
        <taxon>Dipteronia</taxon>
    </lineage>
</organism>
<evidence type="ECO:0000313" key="3">
    <source>
        <dbReference type="Proteomes" id="UP001281410"/>
    </source>
</evidence>
<dbReference type="GO" id="GO:0003676">
    <property type="term" value="F:nucleic acid binding"/>
    <property type="evidence" value="ECO:0007669"/>
    <property type="project" value="InterPro"/>
</dbReference>
<accession>A0AAD9ZZT3</accession>
<dbReference type="AlphaFoldDB" id="A0AAD9ZZT3"/>
<dbReference type="PANTHER" id="PTHR47074">
    <property type="entry name" value="BNAC02G40300D PROTEIN"/>
    <property type="match status" value="1"/>
</dbReference>
<dbReference type="EMBL" id="JANJYJ010000007">
    <property type="protein sequence ID" value="KAK3198034.1"/>
    <property type="molecule type" value="Genomic_DNA"/>
</dbReference>